<evidence type="ECO:0000313" key="3">
    <source>
        <dbReference type="Proteomes" id="UP000693738"/>
    </source>
</evidence>
<name>A0A8J2IY10_FUSEQ</name>
<evidence type="ECO:0000256" key="1">
    <source>
        <dbReference type="SAM" id="SignalP"/>
    </source>
</evidence>
<gene>
    <name evidence="2" type="ORF">FEQUK3_LOCUS10187</name>
</gene>
<feature type="chain" id="PRO_5035271064" evidence="1">
    <location>
        <begin position="23"/>
        <end position="120"/>
    </location>
</feature>
<evidence type="ECO:0000313" key="2">
    <source>
        <dbReference type="EMBL" id="CAG7564481.1"/>
    </source>
</evidence>
<sequence length="120" mass="13066">MKTTIVTFTAAAVLSFTSGTMANHCSWKFYEGPLFRRWLVIGSGVDDIPSRCGGFWDGMKNKNFHGACGALTTTNCGKDKNGDMVINFTSGSGCNSGHIESAWWEATKNKFGPIHCKYIA</sequence>
<proteinExistence type="predicted"/>
<accession>A0A8J2IY10</accession>
<dbReference type="AlphaFoldDB" id="A0A8J2IY10"/>
<dbReference type="Proteomes" id="UP000693738">
    <property type="component" value="Unassembled WGS sequence"/>
</dbReference>
<dbReference type="EMBL" id="CAJSTJ010000167">
    <property type="protein sequence ID" value="CAG7564481.1"/>
    <property type="molecule type" value="Genomic_DNA"/>
</dbReference>
<comment type="caution">
    <text evidence="2">The sequence shown here is derived from an EMBL/GenBank/DDBJ whole genome shotgun (WGS) entry which is preliminary data.</text>
</comment>
<protein>
    <submittedName>
        <fullName evidence="2">Uncharacterized protein</fullName>
    </submittedName>
</protein>
<reference evidence="2" key="1">
    <citation type="submission" date="2021-05" db="EMBL/GenBank/DDBJ databases">
        <authorList>
            <person name="Khan N."/>
        </authorList>
    </citation>
    <scope>NUCLEOTIDE SEQUENCE</scope>
</reference>
<organism evidence="2 3">
    <name type="scientific">Fusarium equiseti</name>
    <name type="common">Fusarium scirpi</name>
    <dbReference type="NCBI Taxonomy" id="61235"/>
    <lineage>
        <taxon>Eukaryota</taxon>
        <taxon>Fungi</taxon>
        <taxon>Dikarya</taxon>
        <taxon>Ascomycota</taxon>
        <taxon>Pezizomycotina</taxon>
        <taxon>Sordariomycetes</taxon>
        <taxon>Hypocreomycetidae</taxon>
        <taxon>Hypocreales</taxon>
        <taxon>Nectriaceae</taxon>
        <taxon>Fusarium</taxon>
        <taxon>Fusarium incarnatum-equiseti species complex</taxon>
    </lineage>
</organism>
<feature type="signal peptide" evidence="1">
    <location>
        <begin position="1"/>
        <end position="22"/>
    </location>
</feature>
<keyword evidence="1" id="KW-0732">Signal</keyword>